<dbReference type="Proteomes" id="UP001302072">
    <property type="component" value="Chromosome"/>
</dbReference>
<feature type="region of interest" description="Disordered" evidence="1">
    <location>
        <begin position="73"/>
        <end position="120"/>
    </location>
</feature>
<evidence type="ECO:0008006" key="4">
    <source>
        <dbReference type="Google" id="ProtNLM"/>
    </source>
</evidence>
<gene>
    <name evidence="2" type="ORF">PDM29_00610</name>
</gene>
<accession>A0ABY9YQR9</accession>
<protein>
    <recommendedName>
        <fullName evidence="4">Terminase small subunit</fullName>
    </recommendedName>
</protein>
<name>A0ABY9YQR9_9GAMM</name>
<evidence type="ECO:0000256" key="1">
    <source>
        <dbReference type="SAM" id="MobiDB-lite"/>
    </source>
</evidence>
<reference evidence="2 3" key="1">
    <citation type="submission" date="2022-12" db="EMBL/GenBank/DDBJ databases">
        <title>Two new species, Stenotrophomonas aracearum and Stenotrophomonas oahuensis, isolated from Anthurium (Araceae family) in Hawaii.</title>
        <authorList>
            <person name="Chunag S.C."/>
            <person name="Dobhal S."/>
            <person name="Alvarez A."/>
            <person name="Arif M."/>
        </authorList>
    </citation>
    <scope>NUCLEOTIDE SEQUENCE [LARGE SCALE GENOMIC DNA]</scope>
    <source>
        <strain evidence="2 3">A5586</strain>
    </source>
</reference>
<sequence length="213" mass="22129">MASEDVQVTGKELAVLIGCRPSYIVELKKKGRLVSAEDGKGYLRDASLALYAQTQDPAYSAVAARHAQARGSSLAGAGEGADAEGDDLDADGDSADSADSGEGGEGPAAPATPDAKRKAKALADKAEIDAKAAARDYEVSMGKLLDAAQVEHELAEAATAIRVELERMADTLAPQLAATSDEARCRELIWNEVSHALEEMSRGFRVAASAVAE</sequence>
<proteinExistence type="predicted"/>
<feature type="compositionally biased region" description="Acidic residues" evidence="1">
    <location>
        <begin position="81"/>
        <end position="96"/>
    </location>
</feature>
<evidence type="ECO:0000313" key="2">
    <source>
        <dbReference type="EMBL" id="WNH52805.1"/>
    </source>
</evidence>
<dbReference type="EMBL" id="CP115541">
    <property type="protein sequence ID" value="WNH52805.1"/>
    <property type="molecule type" value="Genomic_DNA"/>
</dbReference>
<dbReference type="RefSeq" id="WP_311191989.1">
    <property type="nucleotide sequence ID" value="NZ_CP115541.1"/>
</dbReference>
<keyword evidence="3" id="KW-1185">Reference proteome</keyword>
<evidence type="ECO:0000313" key="3">
    <source>
        <dbReference type="Proteomes" id="UP001302072"/>
    </source>
</evidence>
<organism evidence="2 3">
    <name type="scientific">Stenotrophomonas oahuensis</name>
    <dbReference type="NCBI Taxonomy" id="3003271"/>
    <lineage>
        <taxon>Bacteria</taxon>
        <taxon>Pseudomonadati</taxon>
        <taxon>Pseudomonadota</taxon>
        <taxon>Gammaproteobacteria</taxon>
        <taxon>Lysobacterales</taxon>
        <taxon>Lysobacteraceae</taxon>
        <taxon>Stenotrophomonas</taxon>
    </lineage>
</organism>